<dbReference type="EMBL" id="JANIBK010000003">
    <property type="protein sequence ID" value="MCQ8127035.1"/>
    <property type="molecule type" value="Genomic_DNA"/>
</dbReference>
<evidence type="ECO:0000313" key="1">
    <source>
        <dbReference type="EMBL" id="MCQ8127035.1"/>
    </source>
</evidence>
<comment type="caution">
    <text evidence="1">The sequence shown here is derived from an EMBL/GenBank/DDBJ whole genome shotgun (WGS) entry which is preliminary data.</text>
</comment>
<reference evidence="1 2" key="1">
    <citation type="submission" date="2022-07" db="EMBL/GenBank/DDBJ databases">
        <title>Methylomonas rivi sp. nov., Methylomonas rosea sp. nov., Methylomonas aureus sp. nov. and Methylomonas subterranea sp. nov., four novel methanotrophs isolated from a freshwater creek and the deep terrestrial subsurface.</title>
        <authorList>
            <person name="Abin C."/>
            <person name="Sankaranarayanan K."/>
            <person name="Garner C."/>
            <person name="Sindelar R."/>
            <person name="Kotary K."/>
            <person name="Garner R."/>
            <person name="Barclay S."/>
            <person name="Lawson P."/>
            <person name="Krumholz L."/>
        </authorList>
    </citation>
    <scope>NUCLEOTIDE SEQUENCE [LARGE SCALE GENOMIC DNA]</scope>
    <source>
        <strain evidence="1 2">WSC-6</strain>
    </source>
</reference>
<proteinExistence type="predicted"/>
<dbReference type="Pfam" id="PF12974">
    <property type="entry name" value="Phosphonate-bd"/>
    <property type="match status" value="1"/>
</dbReference>
<sequence length="290" mass="32801">MIQIPYFLGISAFADTDAVTENKLRVGYYANSFPDFSLADIQISVKLFAEELGESMGIPVNVMAYADIDRMSNDFSQGKLDYVGGSSLILATKFDTGLFADGFSLIRNGDYANSLIVLAQKQAGKIELKDLRGKRLVLAETDPLVDLYIDYLSRSVFKKSYKNVFKVMPREKKAHQVILKLFFGKADLICVHNYSYKLAIDLNPQIQDSLQVVARLDNIREGTGFFHKNTEPEFREYVIKKVMDLPNTARGRQFLEIFKSDGVVRSGMPDLLPAKKLFDTNQQLINRDIH</sequence>
<dbReference type="SUPFAM" id="SSF53850">
    <property type="entry name" value="Periplasmic binding protein-like II"/>
    <property type="match status" value="1"/>
</dbReference>
<evidence type="ECO:0000313" key="2">
    <source>
        <dbReference type="Proteomes" id="UP001524586"/>
    </source>
</evidence>
<dbReference type="Proteomes" id="UP001524586">
    <property type="component" value="Unassembled WGS sequence"/>
</dbReference>
<organism evidence="1 2">
    <name type="scientific">Methylomonas rivi</name>
    <dbReference type="NCBI Taxonomy" id="2952226"/>
    <lineage>
        <taxon>Bacteria</taxon>
        <taxon>Pseudomonadati</taxon>
        <taxon>Pseudomonadota</taxon>
        <taxon>Gammaproteobacteria</taxon>
        <taxon>Methylococcales</taxon>
        <taxon>Methylococcaceae</taxon>
        <taxon>Methylomonas</taxon>
    </lineage>
</organism>
<protein>
    <submittedName>
        <fullName evidence="1">Phosphate/phosphite/phosphonate ABC transporter substrate-binding protein</fullName>
    </submittedName>
</protein>
<name>A0ABT1TZP9_9GAMM</name>
<dbReference type="RefSeq" id="WP_256613353.1">
    <property type="nucleotide sequence ID" value="NZ_JANIBK010000003.1"/>
</dbReference>
<accession>A0ABT1TZP9</accession>
<gene>
    <name evidence="1" type="ORF">NP596_01095</name>
</gene>
<keyword evidence="2" id="KW-1185">Reference proteome</keyword>
<dbReference type="Gene3D" id="3.40.190.10">
    <property type="entry name" value="Periplasmic binding protein-like II"/>
    <property type="match status" value="2"/>
</dbReference>